<evidence type="ECO:0000313" key="3">
    <source>
        <dbReference type="Proteomes" id="UP001597187"/>
    </source>
</evidence>
<accession>A0ABD6B0F6</accession>
<dbReference type="EMBL" id="JBHUDC010000008">
    <property type="protein sequence ID" value="MFD1515670.1"/>
    <property type="molecule type" value="Genomic_DNA"/>
</dbReference>
<comment type="caution">
    <text evidence="2">The sequence shown here is derived from an EMBL/GenBank/DDBJ whole genome shotgun (WGS) entry which is preliminary data.</text>
</comment>
<gene>
    <name evidence="2" type="ORF">ACFSBT_20520</name>
</gene>
<organism evidence="2 3">
    <name type="scientific">Halomarina rubra</name>
    <dbReference type="NCBI Taxonomy" id="2071873"/>
    <lineage>
        <taxon>Archaea</taxon>
        <taxon>Methanobacteriati</taxon>
        <taxon>Methanobacteriota</taxon>
        <taxon>Stenosarchaea group</taxon>
        <taxon>Halobacteria</taxon>
        <taxon>Halobacteriales</taxon>
        <taxon>Natronomonadaceae</taxon>
        <taxon>Halomarina</taxon>
    </lineage>
</organism>
<dbReference type="Proteomes" id="UP001597187">
    <property type="component" value="Unassembled WGS sequence"/>
</dbReference>
<sequence length="243" mass="25708">MYAAQTFDGLPALFANQLLAAYDQTGVITDCYASLTTNSSQIDTDVAAGDVQIAGTPTTVSAQTVTLADNPADWPRRDVIWIDDTATAQYRQGDPEPYEPLRDTDQDGQNEEQARATYRPAPDDMSDVLRAEPPTGVVIATVTIPPQTGAADALGVGDLTDRRIEVPSTAGAGSHDSLTDVSSADHHTRPSAGANLQENSNAFDVVDAASGGTIDADSVDGYDLYVQNTVPSTSDPYIRLEDE</sequence>
<feature type="region of interest" description="Disordered" evidence="1">
    <location>
        <begin position="167"/>
        <end position="199"/>
    </location>
</feature>
<feature type="region of interest" description="Disordered" evidence="1">
    <location>
        <begin position="88"/>
        <end position="126"/>
    </location>
</feature>
<reference evidence="2 3" key="1">
    <citation type="journal article" date="2019" name="Int. J. Syst. Evol. Microbiol.">
        <title>The Global Catalogue of Microorganisms (GCM) 10K type strain sequencing project: providing services to taxonomists for standard genome sequencing and annotation.</title>
        <authorList>
            <consortium name="The Broad Institute Genomics Platform"/>
            <consortium name="The Broad Institute Genome Sequencing Center for Infectious Disease"/>
            <person name="Wu L."/>
            <person name="Ma J."/>
        </authorList>
    </citation>
    <scope>NUCLEOTIDE SEQUENCE [LARGE SCALE GENOMIC DNA]</scope>
    <source>
        <strain evidence="2 3">CGMCC 1.12563</strain>
    </source>
</reference>
<dbReference type="RefSeq" id="WP_250875576.1">
    <property type="nucleotide sequence ID" value="NZ_JALXFV010000008.1"/>
</dbReference>
<evidence type="ECO:0000313" key="2">
    <source>
        <dbReference type="EMBL" id="MFD1515670.1"/>
    </source>
</evidence>
<proteinExistence type="predicted"/>
<evidence type="ECO:0000256" key="1">
    <source>
        <dbReference type="SAM" id="MobiDB-lite"/>
    </source>
</evidence>
<name>A0ABD6B0F6_9EURY</name>
<dbReference type="AlphaFoldDB" id="A0ABD6B0F6"/>
<keyword evidence="3" id="KW-1185">Reference proteome</keyword>
<protein>
    <submittedName>
        <fullName evidence="2">Uncharacterized protein</fullName>
    </submittedName>
</protein>